<protein>
    <submittedName>
        <fullName evidence="5">MFS general substrate transporter</fullName>
    </submittedName>
</protein>
<comment type="caution">
    <text evidence="5">The sequence shown here is derived from an EMBL/GenBank/DDBJ whole genome shotgun (WGS) entry which is preliminary data.</text>
</comment>
<feature type="transmembrane region" description="Helical" evidence="4">
    <location>
        <begin position="336"/>
        <end position="355"/>
    </location>
</feature>
<reference evidence="5" key="1">
    <citation type="journal article" date="2020" name="Stud. Mycol.">
        <title>101 Dothideomycetes genomes: a test case for predicting lifestyles and emergence of pathogens.</title>
        <authorList>
            <person name="Haridas S."/>
            <person name="Albert R."/>
            <person name="Binder M."/>
            <person name="Bloem J."/>
            <person name="Labutti K."/>
            <person name="Salamov A."/>
            <person name="Andreopoulos B."/>
            <person name="Baker S."/>
            <person name="Barry K."/>
            <person name="Bills G."/>
            <person name="Bluhm B."/>
            <person name="Cannon C."/>
            <person name="Castanera R."/>
            <person name="Culley D."/>
            <person name="Daum C."/>
            <person name="Ezra D."/>
            <person name="Gonzalez J."/>
            <person name="Henrissat B."/>
            <person name="Kuo A."/>
            <person name="Liang C."/>
            <person name="Lipzen A."/>
            <person name="Lutzoni F."/>
            <person name="Magnuson J."/>
            <person name="Mondo S."/>
            <person name="Nolan M."/>
            <person name="Ohm R."/>
            <person name="Pangilinan J."/>
            <person name="Park H.-J."/>
            <person name="Ramirez L."/>
            <person name="Alfaro M."/>
            <person name="Sun H."/>
            <person name="Tritt A."/>
            <person name="Yoshinaga Y."/>
            <person name="Zwiers L.-H."/>
            <person name="Turgeon B."/>
            <person name="Goodwin S."/>
            <person name="Spatafora J."/>
            <person name="Crous P."/>
            <person name="Grigoriev I."/>
        </authorList>
    </citation>
    <scope>NUCLEOTIDE SEQUENCE</scope>
    <source>
        <strain evidence="5">ATCC 74209</strain>
    </source>
</reference>
<keyword evidence="4" id="KW-0812">Transmembrane</keyword>
<dbReference type="PANTHER" id="PTHR11360:SF130">
    <property type="entry name" value="MAJOR FACILITATOR SUPERFAMILY (MFS) PROFILE DOMAIN-CONTAINING PROTEIN-RELATED"/>
    <property type="match status" value="1"/>
</dbReference>
<dbReference type="InterPro" id="IPR011701">
    <property type="entry name" value="MFS"/>
</dbReference>
<feature type="transmembrane region" description="Helical" evidence="4">
    <location>
        <begin position="271"/>
        <end position="291"/>
    </location>
</feature>
<evidence type="ECO:0000256" key="4">
    <source>
        <dbReference type="SAM" id="Phobius"/>
    </source>
</evidence>
<proteinExistence type="inferred from homology"/>
<feature type="transmembrane region" description="Helical" evidence="4">
    <location>
        <begin position="38"/>
        <end position="57"/>
    </location>
</feature>
<dbReference type="AlphaFoldDB" id="A0A9P4MVT4"/>
<dbReference type="Pfam" id="PF07690">
    <property type="entry name" value="MFS_1"/>
    <property type="match status" value="1"/>
</dbReference>
<accession>A0A9P4MVT4</accession>
<dbReference type="Gene3D" id="1.20.1250.20">
    <property type="entry name" value="MFS general substrate transporter like domains"/>
    <property type="match status" value="2"/>
</dbReference>
<sequence>MAASLKKLPSRSNASVIDPGPPPDGGLKAWTQSFMGHFVVFNTWGMIASFGIFQTYYTSNLGFAPSSVSWIGSIQMCLHFSFGMFSGRAFDAGYFYWLITPGVILAALGQFMTSLCSQYWQFLLAQGILTGIGCGLQFTPTMSLVSTYFSGNRNLAVAIMASGSATGGLVYPTIMRQLLPKLGFSWAVRVAAFIMLALSAFKEAPYTLFCIGTFLVIWGQFFAFYYVGAFGVQIIGIPYTSSVNLLMIMNGMGLIGRLIPSYLADLKFGPYNTTIPFAFITGIILFCWASVHSVGTLYAFSITYGLLTAGFQGLFPATMTSLTKDMSKVGVRNGMGFGIAGLAALTGPPLAGALIQRNGGNYFVAQMWSGSVVILGAFVLVLGRLCKTGWVLRKRV</sequence>
<feature type="transmembrane region" description="Helical" evidence="4">
    <location>
        <begin position="63"/>
        <end position="82"/>
    </location>
</feature>
<comment type="similarity">
    <text evidence="2">Belongs to the major facilitator superfamily. Monocarboxylate porter (TC 2.A.1.13) family.</text>
</comment>
<feature type="transmembrane region" description="Helical" evidence="4">
    <location>
        <begin position="183"/>
        <end position="201"/>
    </location>
</feature>
<dbReference type="GO" id="GO:0022857">
    <property type="term" value="F:transmembrane transporter activity"/>
    <property type="evidence" value="ECO:0007669"/>
    <property type="project" value="InterPro"/>
</dbReference>
<feature type="transmembrane region" description="Helical" evidence="4">
    <location>
        <begin position="119"/>
        <end position="139"/>
    </location>
</feature>
<organism evidence="5 6">
    <name type="scientific">Delitschia confertaspora ATCC 74209</name>
    <dbReference type="NCBI Taxonomy" id="1513339"/>
    <lineage>
        <taxon>Eukaryota</taxon>
        <taxon>Fungi</taxon>
        <taxon>Dikarya</taxon>
        <taxon>Ascomycota</taxon>
        <taxon>Pezizomycotina</taxon>
        <taxon>Dothideomycetes</taxon>
        <taxon>Pleosporomycetidae</taxon>
        <taxon>Pleosporales</taxon>
        <taxon>Delitschiaceae</taxon>
        <taxon>Delitschia</taxon>
    </lineage>
</organism>
<evidence type="ECO:0000313" key="5">
    <source>
        <dbReference type="EMBL" id="KAF2204427.1"/>
    </source>
</evidence>
<keyword evidence="6" id="KW-1185">Reference proteome</keyword>
<dbReference type="InterPro" id="IPR036259">
    <property type="entry name" value="MFS_trans_sf"/>
</dbReference>
<evidence type="ECO:0000256" key="2">
    <source>
        <dbReference type="ARBA" id="ARBA00006727"/>
    </source>
</evidence>
<dbReference type="PANTHER" id="PTHR11360">
    <property type="entry name" value="MONOCARBOXYLATE TRANSPORTER"/>
    <property type="match status" value="1"/>
</dbReference>
<feature type="transmembrane region" description="Helical" evidence="4">
    <location>
        <begin position="367"/>
        <end position="386"/>
    </location>
</feature>
<keyword evidence="4" id="KW-1133">Transmembrane helix</keyword>
<dbReference type="Proteomes" id="UP000799536">
    <property type="component" value="Unassembled WGS sequence"/>
</dbReference>
<feature type="transmembrane region" description="Helical" evidence="4">
    <location>
        <begin position="208"/>
        <end position="227"/>
    </location>
</feature>
<dbReference type="InterPro" id="IPR050327">
    <property type="entry name" value="Proton-linked_MCT"/>
</dbReference>
<feature type="transmembrane region" description="Helical" evidence="4">
    <location>
        <begin position="297"/>
        <end position="315"/>
    </location>
</feature>
<feature type="transmembrane region" description="Helical" evidence="4">
    <location>
        <begin position="94"/>
        <end position="113"/>
    </location>
</feature>
<feature type="transmembrane region" description="Helical" evidence="4">
    <location>
        <begin position="239"/>
        <end position="259"/>
    </location>
</feature>
<name>A0A9P4MVT4_9PLEO</name>
<evidence type="ECO:0000256" key="3">
    <source>
        <dbReference type="SAM" id="MobiDB-lite"/>
    </source>
</evidence>
<comment type="subcellular location">
    <subcellularLocation>
        <location evidence="1">Membrane</location>
        <topology evidence="1">Multi-pass membrane protein</topology>
    </subcellularLocation>
</comment>
<gene>
    <name evidence="5" type="ORF">GQ43DRAFT_364626</name>
</gene>
<evidence type="ECO:0000256" key="1">
    <source>
        <dbReference type="ARBA" id="ARBA00004141"/>
    </source>
</evidence>
<dbReference type="SUPFAM" id="SSF103473">
    <property type="entry name" value="MFS general substrate transporter"/>
    <property type="match status" value="1"/>
</dbReference>
<feature type="region of interest" description="Disordered" evidence="3">
    <location>
        <begin position="1"/>
        <end position="20"/>
    </location>
</feature>
<dbReference type="EMBL" id="ML993876">
    <property type="protein sequence ID" value="KAF2204427.1"/>
    <property type="molecule type" value="Genomic_DNA"/>
</dbReference>
<dbReference type="GO" id="GO:0016020">
    <property type="term" value="C:membrane"/>
    <property type="evidence" value="ECO:0007669"/>
    <property type="project" value="UniProtKB-SubCell"/>
</dbReference>
<evidence type="ECO:0000313" key="6">
    <source>
        <dbReference type="Proteomes" id="UP000799536"/>
    </source>
</evidence>
<dbReference type="OrthoDB" id="6499973at2759"/>
<keyword evidence="4" id="KW-0472">Membrane</keyword>
<feature type="transmembrane region" description="Helical" evidence="4">
    <location>
        <begin position="151"/>
        <end position="171"/>
    </location>
</feature>